<dbReference type="InterPro" id="IPR050901">
    <property type="entry name" value="BP-dep_ABC_trans_perm"/>
</dbReference>
<dbReference type="RefSeq" id="WP_235850657.1">
    <property type="nucleotide sequence ID" value="NZ_CYGY02000004.1"/>
</dbReference>
<evidence type="ECO:0000256" key="5">
    <source>
        <dbReference type="ARBA" id="ARBA00022989"/>
    </source>
</evidence>
<name>A0A1N7RK84_9BURK</name>
<feature type="transmembrane region" description="Helical" evidence="7">
    <location>
        <begin position="125"/>
        <end position="145"/>
    </location>
</feature>
<dbReference type="PANTHER" id="PTHR32243">
    <property type="entry name" value="MALTOSE TRANSPORT SYSTEM PERMEASE-RELATED"/>
    <property type="match status" value="1"/>
</dbReference>
<keyword evidence="2 7" id="KW-0813">Transport</keyword>
<sequence length="295" mass="32747">MPSDLATGGWKLAWMSSRWRARGAQIAAFTTLAAFAVFCAFPFYWMLITTFKDVHDLINTANNPFLFNLPPTLENLRVLFEDTQYLRWLFNTLLVGVLVVAITLVLAVPAGYSLARLAGRRGRQLAIAIFLTYLIPPTILFIPFSRIIGVLGLQDSLWSLVLVYPGFTVPFCSWLMMGFFKAVPRDIEEAAMMDGLSHFGAFLKVVVPLSSPGILTVVIFTLTLVMQEFVYALTFITSSSQYTVSVGVPTFLVRGDVYFWGSMMGACLIVSLPVALLYNLFLDRFVAAFTVGAVK</sequence>
<organism evidence="9 10">
    <name type="scientific">Paraburkholderia piptadeniae</name>
    <dbReference type="NCBI Taxonomy" id="1701573"/>
    <lineage>
        <taxon>Bacteria</taxon>
        <taxon>Pseudomonadati</taxon>
        <taxon>Pseudomonadota</taxon>
        <taxon>Betaproteobacteria</taxon>
        <taxon>Burkholderiales</taxon>
        <taxon>Burkholderiaceae</taxon>
        <taxon>Paraburkholderia</taxon>
    </lineage>
</organism>
<keyword evidence="6 7" id="KW-0472">Membrane</keyword>
<dbReference type="PROSITE" id="PS50928">
    <property type="entry name" value="ABC_TM1"/>
    <property type="match status" value="1"/>
</dbReference>
<dbReference type="SUPFAM" id="SSF161098">
    <property type="entry name" value="MetI-like"/>
    <property type="match status" value="1"/>
</dbReference>
<keyword evidence="5 7" id="KW-1133">Transmembrane helix</keyword>
<dbReference type="EMBL" id="CYGY02000004">
    <property type="protein sequence ID" value="SIT35528.1"/>
    <property type="molecule type" value="Genomic_DNA"/>
</dbReference>
<evidence type="ECO:0000256" key="3">
    <source>
        <dbReference type="ARBA" id="ARBA00022475"/>
    </source>
</evidence>
<protein>
    <submittedName>
        <fullName evidence="9">Binding-protein-dependent transport systems inner membrane component</fullName>
    </submittedName>
</protein>
<evidence type="ECO:0000256" key="7">
    <source>
        <dbReference type="RuleBase" id="RU363032"/>
    </source>
</evidence>
<comment type="caution">
    <text evidence="9">The sequence shown here is derived from an EMBL/GenBank/DDBJ whole genome shotgun (WGS) entry which is preliminary data.</text>
</comment>
<feature type="transmembrane region" description="Helical" evidence="7">
    <location>
        <begin position="26"/>
        <end position="47"/>
    </location>
</feature>
<gene>
    <name evidence="9" type="ORF">BN2476_40053</name>
</gene>
<evidence type="ECO:0000259" key="8">
    <source>
        <dbReference type="PROSITE" id="PS50928"/>
    </source>
</evidence>
<dbReference type="GO" id="GO:0005886">
    <property type="term" value="C:plasma membrane"/>
    <property type="evidence" value="ECO:0007669"/>
    <property type="project" value="UniProtKB-SubCell"/>
</dbReference>
<accession>A0A1N7RK84</accession>
<keyword evidence="4 7" id="KW-0812">Transmembrane</keyword>
<keyword evidence="10" id="KW-1185">Reference proteome</keyword>
<dbReference type="Pfam" id="PF00528">
    <property type="entry name" value="BPD_transp_1"/>
    <property type="match status" value="1"/>
</dbReference>
<evidence type="ECO:0000313" key="10">
    <source>
        <dbReference type="Proteomes" id="UP000195569"/>
    </source>
</evidence>
<feature type="transmembrane region" description="Helical" evidence="7">
    <location>
        <begin position="201"/>
        <end position="225"/>
    </location>
</feature>
<reference evidence="9" key="1">
    <citation type="submission" date="2016-12" db="EMBL/GenBank/DDBJ databases">
        <authorList>
            <person name="Moulin L."/>
        </authorList>
    </citation>
    <scope>NUCLEOTIDE SEQUENCE [LARGE SCALE GENOMIC DNA]</scope>
    <source>
        <strain evidence="9">STM 7183</strain>
    </source>
</reference>
<dbReference type="Gene3D" id="1.10.3720.10">
    <property type="entry name" value="MetI-like"/>
    <property type="match status" value="1"/>
</dbReference>
<proteinExistence type="inferred from homology"/>
<feature type="domain" description="ABC transmembrane type-1" evidence="8">
    <location>
        <begin position="89"/>
        <end position="281"/>
    </location>
</feature>
<dbReference type="PANTHER" id="PTHR32243:SF18">
    <property type="entry name" value="INNER MEMBRANE ABC TRANSPORTER PERMEASE PROTEIN YCJP"/>
    <property type="match status" value="1"/>
</dbReference>
<dbReference type="InterPro" id="IPR035906">
    <property type="entry name" value="MetI-like_sf"/>
</dbReference>
<comment type="similarity">
    <text evidence="7">Belongs to the binding-protein-dependent transport system permease family.</text>
</comment>
<dbReference type="GO" id="GO:0055085">
    <property type="term" value="P:transmembrane transport"/>
    <property type="evidence" value="ECO:0007669"/>
    <property type="project" value="InterPro"/>
</dbReference>
<evidence type="ECO:0000313" key="9">
    <source>
        <dbReference type="EMBL" id="SIT35528.1"/>
    </source>
</evidence>
<evidence type="ECO:0000256" key="4">
    <source>
        <dbReference type="ARBA" id="ARBA00022692"/>
    </source>
</evidence>
<feature type="transmembrane region" description="Helical" evidence="7">
    <location>
        <begin position="88"/>
        <end position="113"/>
    </location>
</feature>
<evidence type="ECO:0000256" key="2">
    <source>
        <dbReference type="ARBA" id="ARBA00022448"/>
    </source>
</evidence>
<dbReference type="Proteomes" id="UP000195569">
    <property type="component" value="Unassembled WGS sequence"/>
</dbReference>
<dbReference type="CDD" id="cd06261">
    <property type="entry name" value="TM_PBP2"/>
    <property type="match status" value="1"/>
</dbReference>
<evidence type="ECO:0000256" key="1">
    <source>
        <dbReference type="ARBA" id="ARBA00004651"/>
    </source>
</evidence>
<dbReference type="AlphaFoldDB" id="A0A1N7RK84"/>
<keyword evidence="3" id="KW-1003">Cell membrane</keyword>
<comment type="subcellular location">
    <subcellularLocation>
        <location evidence="1 7">Cell membrane</location>
        <topology evidence="1 7">Multi-pass membrane protein</topology>
    </subcellularLocation>
</comment>
<evidence type="ECO:0000256" key="6">
    <source>
        <dbReference type="ARBA" id="ARBA00023136"/>
    </source>
</evidence>
<feature type="transmembrane region" description="Helical" evidence="7">
    <location>
        <begin position="257"/>
        <end position="281"/>
    </location>
</feature>
<feature type="transmembrane region" description="Helical" evidence="7">
    <location>
        <begin position="157"/>
        <end position="180"/>
    </location>
</feature>
<dbReference type="InterPro" id="IPR000515">
    <property type="entry name" value="MetI-like"/>
</dbReference>